<proteinExistence type="predicted"/>
<protein>
    <submittedName>
        <fullName evidence="1">Uncharacterized protein</fullName>
    </submittedName>
</protein>
<comment type="caution">
    <text evidence="1">The sequence shown here is derived from an EMBL/GenBank/DDBJ whole genome shotgun (WGS) entry which is preliminary data.</text>
</comment>
<reference evidence="1 2" key="1">
    <citation type="journal article" date="2012" name="Genet. Mol. Biol.">
        <title>Analysis of 16S rRNA and mxaF genes revealing insights into Methylobacterium niche-specific plant association.</title>
        <authorList>
            <person name="Dourado M.N."/>
            <person name="Andreote F.D."/>
            <person name="Dini-Andreote F."/>
            <person name="Conti R."/>
            <person name="Araujo J.M."/>
            <person name="Araujo W.L."/>
        </authorList>
    </citation>
    <scope>NUCLEOTIDE SEQUENCE [LARGE SCALE GENOMIC DNA]</scope>
    <source>
        <strain evidence="1 2">SR1.6/4</strain>
    </source>
</reference>
<dbReference type="Proteomes" id="UP001349262">
    <property type="component" value="Unassembled WGS sequence"/>
</dbReference>
<dbReference type="EMBL" id="MLBY01000004">
    <property type="protein sequence ID" value="MEE7457472.1"/>
    <property type="molecule type" value="Genomic_DNA"/>
</dbReference>
<accession>A0ABU7TAY9</accession>
<keyword evidence="2" id="KW-1185">Reference proteome</keyword>
<sequence length="78" mass="8654">MLRAADLSAIADILREQYGLKPGATQDLNALRSLLKSPSRHLRVTFEDGFMWWSTVRDGITISPGNETVGARPFLARP</sequence>
<gene>
    <name evidence="1" type="ORF">MRSR164_11975</name>
</gene>
<evidence type="ECO:0000313" key="1">
    <source>
        <dbReference type="EMBL" id="MEE7457472.1"/>
    </source>
</evidence>
<organism evidence="1 2">
    <name type="scientific">Methylobacterium radiotolerans</name>
    <dbReference type="NCBI Taxonomy" id="31998"/>
    <lineage>
        <taxon>Bacteria</taxon>
        <taxon>Pseudomonadati</taxon>
        <taxon>Pseudomonadota</taxon>
        <taxon>Alphaproteobacteria</taxon>
        <taxon>Hyphomicrobiales</taxon>
        <taxon>Methylobacteriaceae</taxon>
        <taxon>Methylobacterium</taxon>
    </lineage>
</organism>
<evidence type="ECO:0000313" key="2">
    <source>
        <dbReference type="Proteomes" id="UP001349262"/>
    </source>
</evidence>
<name>A0ABU7TAY9_9HYPH</name>